<accession>A0A0D2G3K9</accession>
<dbReference type="OrthoDB" id="4685598at2759"/>
<dbReference type="AlphaFoldDB" id="A0A0D2G3K9"/>
<dbReference type="Proteomes" id="UP000053789">
    <property type="component" value="Unassembled WGS sequence"/>
</dbReference>
<dbReference type="VEuPathDB" id="FungiDB:Z519_05867"/>
<evidence type="ECO:0000313" key="1">
    <source>
        <dbReference type="EMBL" id="KIW93262.1"/>
    </source>
</evidence>
<evidence type="ECO:0000313" key="2">
    <source>
        <dbReference type="Proteomes" id="UP000053789"/>
    </source>
</evidence>
<protein>
    <recommendedName>
        <fullName evidence="3">Transcription factor domain-containing protein</fullName>
    </recommendedName>
</protein>
<dbReference type="HOGENOM" id="CLU_966438_0_0_1"/>
<keyword evidence="2" id="KW-1185">Reference proteome</keyword>
<dbReference type="InterPro" id="IPR053181">
    <property type="entry name" value="EcdB-like_regulator"/>
</dbReference>
<dbReference type="CDD" id="cd12148">
    <property type="entry name" value="fungal_TF_MHR"/>
    <property type="match status" value="1"/>
</dbReference>
<name>A0A0D2G3K9_CLAB1</name>
<dbReference type="PANTHER" id="PTHR47785">
    <property type="entry name" value="ZN(II)2CYS6 TRANSCRIPTION FACTOR (EUROFUNG)-RELATED-RELATED"/>
    <property type="match status" value="1"/>
</dbReference>
<organism evidence="1 2">
    <name type="scientific">Cladophialophora bantiana (strain ATCC 10958 / CBS 173.52 / CDC B-1940 / NIH 8579)</name>
    <name type="common">Xylohypha bantiana</name>
    <dbReference type="NCBI Taxonomy" id="1442370"/>
    <lineage>
        <taxon>Eukaryota</taxon>
        <taxon>Fungi</taxon>
        <taxon>Dikarya</taxon>
        <taxon>Ascomycota</taxon>
        <taxon>Pezizomycotina</taxon>
        <taxon>Eurotiomycetes</taxon>
        <taxon>Chaetothyriomycetidae</taxon>
        <taxon>Chaetothyriales</taxon>
        <taxon>Herpotrichiellaceae</taxon>
        <taxon>Cladophialophora</taxon>
    </lineage>
</organism>
<gene>
    <name evidence="1" type="ORF">Z519_05867</name>
</gene>
<evidence type="ECO:0008006" key="3">
    <source>
        <dbReference type="Google" id="ProtNLM"/>
    </source>
</evidence>
<reference evidence="1" key="1">
    <citation type="submission" date="2015-01" db="EMBL/GenBank/DDBJ databases">
        <title>The Genome Sequence of Cladophialophora bantiana CBS 173.52.</title>
        <authorList>
            <consortium name="The Broad Institute Genomics Platform"/>
            <person name="Cuomo C."/>
            <person name="de Hoog S."/>
            <person name="Gorbushina A."/>
            <person name="Stielow B."/>
            <person name="Teixiera M."/>
            <person name="Abouelleil A."/>
            <person name="Chapman S.B."/>
            <person name="Priest M."/>
            <person name="Young S.K."/>
            <person name="Wortman J."/>
            <person name="Nusbaum C."/>
            <person name="Birren B."/>
        </authorList>
    </citation>
    <scope>NUCLEOTIDE SEQUENCE [LARGE SCALE GENOMIC DNA]</scope>
    <source>
        <strain evidence="1">CBS 173.52</strain>
    </source>
</reference>
<proteinExistence type="predicted"/>
<sequence>MCRRSHEIALSYFELESIEKQYKIGKASAAYFEFVLFLRGLRSSSPNHLLLSCLVAHKTFCNSELELCLDLPSSGQRAYETKVPLPTSQYDEEGMYYLLSLISFRKISVDINESVGYSNKLKGFSMPRARPGPPSGSYGAVIANALTRQLDDWYQNLPGPVKFPLNDDWIFDVRKARLRCQYFIHRTMSLEQGLRECVNASRAFLKAGEEILTQTSLIAHLALRGYFAMAMILALVHSSTLHASEDEIDDDEKLLRQAHRCLSNRKEVPFLRVSMVRLDDILRWENIL</sequence>
<dbReference type="PANTHER" id="PTHR47785:SF3">
    <property type="entry name" value="ZN(2)-C6 FUNGAL-TYPE DOMAIN-CONTAINING PROTEIN"/>
    <property type="match status" value="1"/>
</dbReference>
<dbReference type="RefSeq" id="XP_016619931.1">
    <property type="nucleotide sequence ID" value="XM_016763607.1"/>
</dbReference>
<dbReference type="GeneID" id="27698795"/>
<dbReference type="EMBL" id="KN846987">
    <property type="protein sequence ID" value="KIW93262.1"/>
    <property type="molecule type" value="Genomic_DNA"/>
</dbReference>